<evidence type="ECO:0000313" key="2">
    <source>
        <dbReference type="EMBL" id="GJM64691.1"/>
    </source>
</evidence>
<accession>A0AAN5APV2</accession>
<dbReference type="EMBL" id="BQKE01000006">
    <property type="protein sequence ID" value="GJM64691.1"/>
    <property type="molecule type" value="Genomic_DNA"/>
</dbReference>
<gene>
    <name evidence="2" type="ORF">PEDI_52430</name>
</gene>
<feature type="signal peptide" evidence="1">
    <location>
        <begin position="1"/>
        <end position="21"/>
    </location>
</feature>
<organism evidence="2 3">
    <name type="scientific">Persicobacter diffluens</name>
    <dbReference type="NCBI Taxonomy" id="981"/>
    <lineage>
        <taxon>Bacteria</taxon>
        <taxon>Pseudomonadati</taxon>
        <taxon>Bacteroidota</taxon>
        <taxon>Cytophagia</taxon>
        <taxon>Cytophagales</taxon>
        <taxon>Persicobacteraceae</taxon>
        <taxon>Persicobacter</taxon>
    </lineage>
</organism>
<dbReference type="RefSeq" id="WP_338239757.1">
    <property type="nucleotide sequence ID" value="NZ_BQKE01000006.1"/>
</dbReference>
<reference evidence="2 3" key="1">
    <citation type="submission" date="2021-12" db="EMBL/GenBank/DDBJ databases">
        <title>Genome sequencing of bacteria with rrn-lacking chromosome and rrn-plasmid.</title>
        <authorList>
            <person name="Anda M."/>
            <person name="Iwasaki W."/>
        </authorList>
    </citation>
    <scope>NUCLEOTIDE SEQUENCE [LARGE SCALE GENOMIC DNA]</scope>
    <source>
        <strain evidence="2 3">NBRC 15940</strain>
    </source>
</reference>
<comment type="caution">
    <text evidence="2">The sequence shown here is derived from an EMBL/GenBank/DDBJ whole genome shotgun (WGS) entry which is preliminary data.</text>
</comment>
<name>A0AAN5APV2_9BACT</name>
<evidence type="ECO:0000256" key="1">
    <source>
        <dbReference type="SAM" id="SignalP"/>
    </source>
</evidence>
<keyword evidence="1" id="KW-0732">Signal</keyword>
<proteinExistence type="predicted"/>
<protein>
    <submittedName>
        <fullName evidence="2">Uncharacterized protein</fullName>
    </submittedName>
</protein>
<feature type="chain" id="PRO_5042834299" evidence="1">
    <location>
        <begin position="22"/>
        <end position="219"/>
    </location>
</feature>
<sequence>MEKIIKLLIIFLIPIHSWSWAQAPVTDVAILSQKTAAYVGQTNLLKTKKKTMSNMVTNNTAKLAEYEIVKSIESNFDKAKTTVKAVIRNSKDVVRITQIIDDIYQVQSQIMNHGQGQAELFVVAYDIEKAVIRQIVELTKYLNDFALKGGEKNMLNNAERAKVIIHVLTELQEIRGELFAAERLMRRAKNAHKFNKSPNKPFEDRRAVIALEIINEYKQ</sequence>
<evidence type="ECO:0000313" key="3">
    <source>
        <dbReference type="Proteomes" id="UP001310022"/>
    </source>
</evidence>
<keyword evidence="3" id="KW-1185">Reference proteome</keyword>
<dbReference type="Proteomes" id="UP001310022">
    <property type="component" value="Unassembled WGS sequence"/>
</dbReference>
<dbReference type="AlphaFoldDB" id="A0AAN5APV2"/>